<dbReference type="EMBL" id="JABSTV010001255">
    <property type="protein sequence ID" value="KAH7935596.1"/>
    <property type="molecule type" value="Genomic_DNA"/>
</dbReference>
<accession>A0A9D4SNF0</accession>
<proteinExistence type="predicted"/>
<reference evidence="2" key="2">
    <citation type="submission" date="2021-09" db="EMBL/GenBank/DDBJ databases">
        <authorList>
            <person name="Jia N."/>
            <person name="Wang J."/>
            <person name="Shi W."/>
            <person name="Du L."/>
            <person name="Sun Y."/>
            <person name="Zhan W."/>
            <person name="Jiang J."/>
            <person name="Wang Q."/>
            <person name="Zhang B."/>
            <person name="Ji P."/>
            <person name="Sakyi L.B."/>
            <person name="Cui X."/>
            <person name="Yuan T."/>
            <person name="Jiang B."/>
            <person name="Yang W."/>
            <person name="Lam T.T.-Y."/>
            <person name="Chang Q."/>
            <person name="Ding S."/>
            <person name="Wang X."/>
            <person name="Zhu J."/>
            <person name="Ruan X."/>
            <person name="Zhao L."/>
            <person name="Wei J."/>
            <person name="Que T."/>
            <person name="Du C."/>
            <person name="Cheng J."/>
            <person name="Dai P."/>
            <person name="Han X."/>
            <person name="Huang E."/>
            <person name="Gao Y."/>
            <person name="Liu J."/>
            <person name="Shao H."/>
            <person name="Ye R."/>
            <person name="Li L."/>
            <person name="Wei W."/>
            <person name="Wang X."/>
            <person name="Wang C."/>
            <person name="Huo Q."/>
            <person name="Li W."/>
            <person name="Guo W."/>
            <person name="Chen H."/>
            <person name="Chen S."/>
            <person name="Zhou L."/>
            <person name="Zhou L."/>
            <person name="Ni X."/>
            <person name="Tian J."/>
            <person name="Zhou Y."/>
            <person name="Sheng Y."/>
            <person name="Liu T."/>
            <person name="Pan Y."/>
            <person name="Xia L."/>
            <person name="Li J."/>
            <person name="Zhao F."/>
            <person name="Cao W."/>
        </authorList>
    </citation>
    <scope>NUCLEOTIDE SEQUENCE</scope>
    <source>
        <strain evidence="2">Rsan-2018</strain>
        <tissue evidence="2">Larvae</tissue>
    </source>
</reference>
<protein>
    <submittedName>
        <fullName evidence="2">Uncharacterized protein</fullName>
    </submittedName>
</protein>
<dbReference type="VEuPathDB" id="VectorBase:RSAN_043403"/>
<organism evidence="2 3">
    <name type="scientific">Rhipicephalus sanguineus</name>
    <name type="common">Brown dog tick</name>
    <name type="synonym">Ixodes sanguineus</name>
    <dbReference type="NCBI Taxonomy" id="34632"/>
    <lineage>
        <taxon>Eukaryota</taxon>
        <taxon>Metazoa</taxon>
        <taxon>Ecdysozoa</taxon>
        <taxon>Arthropoda</taxon>
        <taxon>Chelicerata</taxon>
        <taxon>Arachnida</taxon>
        <taxon>Acari</taxon>
        <taxon>Parasitiformes</taxon>
        <taxon>Ixodida</taxon>
        <taxon>Ixodoidea</taxon>
        <taxon>Ixodidae</taxon>
        <taxon>Rhipicephalinae</taxon>
        <taxon>Rhipicephalus</taxon>
        <taxon>Rhipicephalus</taxon>
    </lineage>
</organism>
<keyword evidence="3" id="KW-1185">Reference proteome</keyword>
<sequence>MFKYYFQVQQHKNNSKNGTGTKGTTIVIGQQQGGDQDNTTRINSATQPNSQSTGYRDAVRGTPLTEASQARQETATVLQQAPSGSREHSSSRGRAAAHGHYTSHGHGTNQGQGASRSDPGGAASEMFMGRQARRHGKLMSLLEPSLDICRNVCTHLKQWGQDLFPPCFREFAHMLPQPSKILSSQPLWKQIVVDHAKPVVEQTHLAPQFRLGNLAHSFDVSPGGDVEGLVQNGHRRALVRRIDHIICSL</sequence>
<evidence type="ECO:0000313" key="2">
    <source>
        <dbReference type="EMBL" id="KAH7935596.1"/>
    </source>
</evidence>
<feature type="compositionally biased region" description="Low complexity" evidence="1">
    <location>
        <begin position="16"/>
        <end position="40"/>
    </location>
</feature>
<name>A0A9D4SNF0_RHISA</name>
<feature type="region of interest" description="Disordered" evidence="1">
    <location>
        <begin position="11"/>
        <end position="124"/>
    </location>
</feature>
<comment type="caution">
    <text evidence="2">The sequence shown here is derived from an EMBL/GenBank/DDBJ whole genome shotgun (WGS) entry which is preliminary data.</text>
</comment>
<evidence type="ECO:0000256" key="1">
    <source>
        <dbReference type="SAM" id="MobiDB-lite"/>
    </source>
</evidence>
<evidence type="ECO:0000313" key="3">
    <source>
        <dbReference type="Proteomes" id="UP000821837"/>
    </source>
</evidence>
<dbReference type="Proteomes" id="UP000821837">
    <property type="component" value="Unassembled WGS sequence"/>
</dbReference>
<feature type="compositionally biased region" description="Polar residues" evidence="1">
    <location>
        <begin position="105"/>
        <end position="115"/>
    </location>
</feature>
<feature type="compositionally biased region" description="Polar residues" evidence="1">
    <location>
        <begin position="65"/>
        <end position="82"/>
    </location>
</feature>
<gene>
    <name evidence="2" type="ORF">HPB52_010335</name>
</gene>
<feature type="compositionally biased region" description="Polar residues" evidence="1">
    <location>
        <begin position="41"/>
        <end position="54"/>
    </location>
</feature>
<reference evidence="2" key="1">
    <citation type="journal article" date="2020" name="Cell">
        <title>Large-Scale Comparative Analyses of Tick Genomes Elucidate Their Genetic Diversity and Vector Capacities.</title>
        <authorList>
            <consortium name="Tick Genome and Microbiome Consortium (TIGMIC)"/>
            <person name="Jia N."/>
            <person name="Wang J."/>
            <person name="Shi W."/>
            <person name="Du L."/>
            <person name="Sun Y."/>
            <person name="Zhan W."/>
            <person name="Jiang J.F."/>
            <person name="Wang Q."/>
            <person name="Zhang B."/>
            <person name="Ji P."/>
            <person name="Bell-Sakyi L."/>
            <person name="Cui X.M."/>
            <person name="Yuan T.T."/>
            <person name="Jiang B.G."/>
            <person name="Yang W.F."/>
            <person name="Lam T.T."/>
            <person name="Chang Q.C."/>
            <person name="Ding S.J."/>
            <person name="Wang X.J."/>
            <person name="Zhu J.G."/>
            <person name="Ruan X.D."/>
            <person name="Zhao L."/>
            <person name="Wei J.T."/>
            <person name="Ye R.Z."/>
            <person name="Que T.C."/>
            <person name="Du C.H."/>
            <person name="Zhou Y.H."/>
            <person name="Cheng J.X."/>
            <person name="Dai P.F."/>
            <person name="Guo W.B."/>
            <person name="Han X.H."/>
            <person name="Huang E.J."/>
            <person name="Li L.F."/>
            <person name="Wei W."/>
            <person name="Gao Y.C."/>
            <person name="Liu J.Z."/>
            <person name="Shao H.Z."/>
            <person name="Wang X."/>
            <person name="Wang C.C."/>
            <person name="Yang T.C."/>
            <person name="Huo Q.B."/>
            <person name="Li W."/>
            <person name="Chen H.Y."/>
            <person name="Chen S.E."/>
            <person name="Zhou L.G."/>
            <person name="Ni X.B."/>
            <person name="Tian J.H."/>
            <person name="Sheng Y."/>
            <person name="Liu T."/>
            <person name="Pan Y.S."/>
            <person name="Xia L.Y."/>
            <person name="Li J."/>
            <person name="Zhao F."/>
            <person name="Cao W.C."/>
        </authorList>
    </citation>
    <scope>NUCLEOTIDE SEQUENCE</scope>
    <source>
        <strain evidence="2">Rsan-2018</strain>
    </source>
</reference>
<dbReference type="AlphaFoldDB" id="A0A9D4SNF0"/>